<evidence type="ECO:0000313" key="5">
    <source>
        <dbReference type="EMBL" id="MBC5754194.1"/>
    </source>
</evidence>
<dbReference type="InterPro" id="IPR051531">
    <property type="entry name" value="N-acetyltransferase"/>
</dbReference>
<sequence>MNLIYETDRLILKVLRPEAAKKVLCFYLDNKELFEKYEASRPDNFYTVKYQKSVLLCEYNLTVQLSAVRFYVFLKDDPDRIIGTICFRDITRSIYDSCEVGYKFDERFWHHGYATEALIEGIDIMFGDLGLHRITACVMPGNTPSIRLLESLYFKCEGLLRQNARIQGEWADHYLYSLIHP</sequence>
<dbReference type="RefSeq" id="WP_147619598.1">
    <property type="nucleotide sequence ID" value="NZ_JACOQH010000006.1"/>
</dbReference>
<comment type="similarity">
    <text evidence="3">Belongs to the acetyltransferase family. RimJ subfamily.</text>
</comment>
<dbReference type="Pfam" id="PF13302">
    <property type="entry name" value="Acetyltransf_3"/>
    <property type="match status" value="1"/>
</dbReference>
<keyword evidence="1" id="KW-0808">Transferase</keyword>
<proteinExistence type="inferred from homology"/>
<dbReference type="PANTHER" id="PTHR43792">
    <property type="entry name" value="GNAT FAMILY, PUTATIVE (AFU_ORTHOLOGUE AFUA_3G00765)-RELATED-RELATED"/>
    <property type="match status" value="1"/>
</dbReference>
<dbReference type="InterPro" id="IPR016181">
    <property type="entry name" value="Acyl_CoA_acyltransferase"/>
</dbReference>
<protein>
    <submittedName>
        <fullName evidence="5">GNAT family N-acetyltransferase</fullName>
    </submittedName>
</protein>
<evidence type="ECO:0000259" key="4">
    <source>
        <dbReference type="PROSITE" id="PS51186"/>
    </source>
</evidence>
<evidence type="ECO:0000256" key="3">
    <source>
        <dbReference type="ARBA" id="ARBA00038502"/>
    </source>
</evidence>
<dbReference type="Proteomes" id="UP000621540">
    <property type="component" value="Unassembled WGS sequence"/>
</dbReference>
<dbReference type="Gene3D" id="3.40.630.30">
    <property type="match status" value="1"/>
</dbReference>
<accession>A0ABR7IB63</accession>
<evidence type="ECO:0000256" key="1">
    <source>
        <dbReference type="ARBA" id="ARBA00022679"/>
    </source>
</evidence>
<dbReference type="PANTHER" id="PTHR43792:SF8">
    <property type="entry name" value="[RIBOSOMAL PROTEIN US5]-ALANINE N-ACETYLTRANSFERASE"/>
    <property type="match status" value="1"/>
</dbReference>
<gene>
    <name evidence="5" type="ORF">H8Z76_09260</name>
</gene>
<organism evidence="5 6">
    <name type="scientific">Roseburia yibonii</name>
    <dbReference type="NCBI Taxonomy" id="2763063"/>
    <lineage>
        <taxon>Bacteria</taxon>
        <taxon>Bacillati</taxon>
        <taxon>Bacillota</taxon>
        <taxon>Clostridia</taxon>
        <taxon>Lachnospirales</taxon>
        <taxon>Lachnospiraceae</taxon>
        <taxon>Roseburia</taxon>
    </lineage>
</organism>
<evidence type="ECO:0000256" key="2">
    <source>
        <dbReference type="ARBA" id="ARBA00023315"/>
    </source>
</evidence>
<dbReference type="EMBL" id="JACOQH010000006">
    <property type="protein sequence ID" value="MBC5754194.1"/>
    <property type="molecule type" value="Genomic_DNA"/>
</dbReference>
<feature type="domain" description="N-acetyltransferase" evidence="4">
    <location>
        <begin position="13"/>
        <end position="181"/>
    </location>
</feature>
<evidence type="ECO:0000313" key="6">
    <source>
        <dbReference type="Proteomes" id="UP000621540"/>
    </source>
</evidence>
<dbReference type="SUPFAM" id="SSF55729">
    <property type="entry name" value="Acyl-CoA N-acyltransferases (Nat)"/>
    <property type="match status" value="1"/>
</dbReference>
<name>A0ABR7IB63_9FIRM</name>
<reference evidence="5 6" key="1">
    <citation type="submission" date="2020-08" db="EMBL/GenBank/DDBJ databases">
        <title>Genome public.</title>
        <authorList>
            <person name="Liu C."/>
            <person name="Sun Q."/>
        </authorList>
    </citation>
    <scope>NUCLEOTIDE SEQUENCE [LARGE SCALE GENOMIC DNA]</scope>
    <source>
        <strain evidence="5 6">BX0805</strain>
    </source>
</reference>
<dbReference type="InterPro" id="IPR000182">
    <property type="entry name" value="GNAT_dom"/>
</dbReference>
<comment type="caution">
    <text evidence="5">The sequence shown here is derived from an EMBL/GenBank/DDBJ whole genome shotgun (WGS) entry which is preliminary data.</text>
</comment>
<dbReference type="PROSITE" id="PS51186">
    <property type="entry name" value="GNAT"/>
    <property type="match status" value="1"/>
</dbReference>
<keyword evidence="6" id="KW-1185">Reference proteome</keyword>
<keyword evidence="2" id="KW-0012">Acyltransferase</keyword>